<evidence type="ECO:0000259" key="15">
    <source>
        <dbReference type="PROSITE" id="PS50011"/>
    </source>
</evidence>
<evidence type="ECO:0000256" key="6">
    <source>
        <dbReference type="ARBA" id="ARBA00022729"/>
    </source>
</evidence>
<evidence type="ECO:0000256" key="3">
    <source>
        <dbReference type="ARBA" id="ARBA00010217"/>
    </source>
</evidence>
<evidence type="ECO:0000313" key="16">
    <source>
        <dbReference type="EMBL" id="PSS36655.1"/>
    </source>
</evidence>
<reference evidence="17" key="2">
    <citation type="journal article" date="2018" name="BMC Genomics">
        <title>A manually annotated Actinidia chinensis var. chinensis (kiwifruit) genome highlights the challenges associated with draft genomes and gene prediction in plants.</title>
        <authorList>
            <person name="Pilkington S.M."/>
            <person name="Crowhurst R."/>
            <person name="Hilario E."/>
            <person name="Nardozza S."/>
            <person name="Fraser L."/>
            <person name="Peng Y."/>
            <person name="Gunaseelan K."/>
            <person name="Simpson R."/>
            <person name="Tahir J."/>
            <person name="Deroles S.C."/>
            <person name="Templeton K."/>
            <person name="Luo Z."/>
            <person name="Davy M."/>
            <person name="Cheng C."/>
            <person name="McNeilage M."/>
            <person name="Scaglione D."/>
            <person name="Liu Y."/>
            <person name="Zhang Q."/>
            <person name="Datson P."/>
            <person name="De Silva N."/>
            <person name="Gardiner S.E."/>
            <person name="Bassett H."/>
            <person name="Chagne D."/>
            <person name="McCallum J."/>
            <person name="Dzierzon H."/>
            <person name="Deng C."/>
            <person name="Wang Y.Y."/>
            <person name="Barron L."/>
            <person name="Manako K."/>
            <person name="Bowen J."/>
            <person name="Foster T.M."/>
            <person name="Erridge Z.A."/>
            <person name="Tiffin H."/>
            <person name="Waite C.N."/>
            <person name="Davies K.M."/>
            <person name="Grierson E.P."/>
            <person name="Laing W.A."/>
            <person name="Kirk R."/>
            <person name="Chen X."/>
            <person name="Wood M."/>
            <person name="Montefiori M."/>
            <person name="Brummell D.A."/>
            <person name="Schwinn K.E."/>
            <person name="Catanach A."/>
            <person name="Fullerton C."/>
            <person name="Li D."/>
            <person name="Meiyalaghan S."/>
            <person name="Nieuwenhuizen N."/>
            <person name="Read N."/>
            <person name="Prakash R."/>
            <person name="Hunter D."/>
            <person name="Zhang H."/>
            <person name="McKenzie M."/>
            <person name="Knabel M."/>
            <person name="Harris A."/>
            <person name="Allan A.C."/>
            <person name="Gleave A."/>
            <person name="Chen A."/>
            <person name="Janssen B.J."/>
            <person name="Plunkett B."/>
            <person name="Ampomah-Dwamena C."/>
            <person name="Voogd C."/>
            <person name="Leif D."/>
            <person name="Lafferty D."/>
            <person name="Souleyre E.J.F."/>
            <person name="Varkonyi-Gasic E."/>
            <person name="Gambi F."/>
            <person name="Hanley J."/>
            <person name="Yao J.L."/>
            <person name="Cheung J."/>
            <person name="David K.M."/>
            <person name="Warren B."/>
            <person name="Marsh K."/>
            <person name="Snowden K.C."/>
            <person name="Lin-Wang K."/>
            <person name="Brian L."/>
            <person name="Martinez-Sanchez M."/>
            <person name="Wang M."/>
            <person name="Ileperuma N."/>
            <person name="Macnee N."/>
            <person name="Campin R."/>
            <person name="McAtee P."/>
            <person name="Drummond R.S.M."/>
            <person name="Espley R.V."/>
            <person name="Ireland H.S."/>
            <person name="Wu R."/>
            <person name="Atkinson R.G."/>
            <person name="Karunairetnam S."/>
            <person name="Bulley S."/>
            <person name="Chunkath S."/>
            <person name="Hanley Z."/>
            <person name="Storey R."/>
            <person name="Thrimawithana A.H."/>
            <person name="Thomson S."/>
            <person name="David C."/>
            <person name="Testolin R."/>
            <person name="Huang H."/>
            <person name="Hellens R.P."/>
            <person name="Schaffer R.J."/>
        </authorList>
    </citation>
    <scope>NUCLEOTIDE SEQUENCE [LARGE SCALE GENOMIC DNA]</scope>
    <source>
        <strain evidence="17">cv. Red5</strain>
    </source>
</reference>
<evidence type="ECO:0000256" key="12">
    <source>
        <dbReference type="ARBA" id="ARBA00023170"/>
    </source>
</evidence>
<dbReference type="GO" id="GO:0005886">
    <property type="term" value="C:plasma membrane"/>
    <property type="evidence" value="ECO:0007669"/>
    <property type="project" value="UniProtKB-SubCell"/>
</dbReference>
<keyword evidence="7 16" id="KW-0430">Lectin</keyword>
<dbReference type="SUPFAM" id="SSF49899">
    <property type="entry name" value="Concanavalin A-like lectins/glucanases"/>
    <property type="match status" value="1"/>
</dbReference>
<keyword evidence="13" id="KW-0325">Glycoprotein</keyword>
<dbReference type="InParanoid" id="A0A2R6S326"/>
<evidence type="ECO:0000256" key="9">
    <source>
        <dbReference type="ARBA" id="ARBA00022840"/>
    </source>
</evidence>
<sequence>MAVFSSISPHSQIQQLQSITSMSFLFLIPCAISVSFNFSVIWMKRQGIYYQGDTGVIQAVNPKSCGDGLAFFLAPFQGEIPTNSVGGYLGLFSNDSVLNSTSNHIVVVEFDTFQNHWDPNSDDRVGINVNSIASVASVMWNSIIKNGTIANAWGNVARVGKCRYSAAIGAWIEIHIILSWSFRSTLEVTKSTDEKKRRLIAGLAAGIGTLSCGLGLFWFIKWRTTALGRKKDTVVDAVISNDFEVGTGSRRFTFRELIWATNNFSEGKLGEGGFGGVYKGLLRDTKVEMPEQGEFLVVYEFMPNGSLDSHLFGGKSKLTLAVRYKIALGLALALPYLHEECEQCVVRRDMKSSNVMLDSNYNAKLGDFGLARLLDNELCTHTIILAGTTGYLTPECVTTGKANRESDTYSFGFVALEITCGRRPVELKWEPSRVRLIDWVWDLYGRGQILEAANKSLTME</sequence>
<keyword evidence="5 14" id="KW-0812">Transmembrane</keyword>
<dbReference type="STRING" id="1590841.A0A2R6S326"/>
<dbReference type="InterPro" id="IPR001220">
    <property type="entry name" value="Legume_lectin_dom"/>
</dbReference>
<dbReference type="Pfam" id="PF00069">
    <property type="entry name" value="Pkinase"/>
    <property type="match status" value="1"/>
</dbReference>
<keyword evidence="9" id="KW-0067">ATP-binding</keyword>
<evidence type="ECO:0000256" key="2">
    <source>
        <dbReference type="ARBA" id="ARBA00008536"/>
    </source>
</evidence>
<dbReference type="InterPro" id="IPR050528">
    <property type="entry name" value="L-type_Lectin-RKs"/>
</dbReference>
<dbReference type="PANTHER" id="PTHR27007">
    <property type="match status" value="1"/>
</dbReference>
<protein>
    <submittedName>
        <fullName evidence="16">Legume lectin domain protein</fullName>
    </submittedName>
</protein>
<dbReference type="SMART" id="SM00220">
    <property type="entry name" value="S_TKc"/>
    <property type="match status" value="1"/>
</dbReference>
<dbReference type="PROSITE" id="PS50011">
    <property type="entry name" value="PROTEIN_KINASE_DOM"/>
    <property type="match status" value="1"/>
</dbReference>
<dbReference type="OrthoDB" id="4062651at2759"/>
<dbReference type="Gene3D" id="1.10.510.10">
    <property type="entry name" value="Transferase(Phosphotransferase) domain 1"/>
    <property type="match status" value="1"/>
</dbReference>
<dbReference type="GO" id="GO:0002229">
    <property type="term" value="P:defense response to oomycetes"/>
    <property type="evidence" value="ECO:0007669"/>
    <property type="project" value="UniProtKB-ARBA"/>
</dbReference>
<dbReference type="EMBL" id="NKQK01000001">
    <property type="protein sequence ID" value="PSS36655.1"/>
    <property type="molecule type" value="Genomic_DNA"/>
</dbReference>
<dbReference type="Gramene" id="PSS36655">
    <property type="protein sequence ID" value="PSS36655"/>
    <property type="gene ID" value="CEY00_Acc01174"/>
</dbReference>
<keyword evidence="8" id="KW-0547">Nucleotide-binding</keyword>
<comment type="similarity">
    <text evidence="3">In the C-terminal section; belongs to the protein kinase superfamily. Ser/Thr protein kinase family.</text>
</comment>
<gene>
    <name evidence="16" type="ORF">CEY00_Acc01174</name>
</gene>
<dbReference type="AlphaFoldDB" id="A0A2R6S326"/>
<dbReference type="GO" id="GO:0030246">
    <property type="term" value="F:carbohydrate binding"/>
    <property type="evidence" value="ECO:0007669"/>
    <property type="project" value="UniProtKB-KW"/>
</dbReference>
<feature type="transmembrane region" description="Helical" evidence="14">
    <location>
        <begin position="24"/>
        <end position="43"/>
    </location>
</feature>
<keyword evidence="17" id="KW-1185">Reference proteome</keyword>
<dbReference type="Pfam" id="PF00139">
    <property type="entry name" value="Lectin_legB"/>
    <property type="match status" value="1"/>
</dbReference>
<keyword evidence="6" id="KW-0732">Signal</keyword>
<evidence type="ECO:0000256" key="1">
    <source>
        <dbReference type="ARBA" id="ARBA00004251"/>
    </source>
</evidence>
<keyword evidence="12" id="KW-0675">Receptor</keyword>
<dbReference type="InterPro" id="IPR000719">
    <property type="entry name" value="Prot_kinase_dom"/>
</dbReference>
<feature type="domain" description="Protein kinase" evidence="15">
    <location>
        <begin position="171"/>
        <end position="460"/>
    </location>
</feature>
<comment type="subcellular location">
    <subcellularLocation>
        <location evidence="1">Cell membrane</location>
        <topology evidence="1">Single-pass type I membrane protein</topology>
    </subcellularLocation>
</comment>
<dbReference type="GO" id="GO:0005524">
    <property type="term" value="F:ATP binding"/>
    <property type="evidence" value="ECO:0007669"/>
    <property type="project" value="UniProtKB-KW"/>
</dbReference>
<keyword evidence="10 14" id="KW-1133">Transmembrane helix</keyword>
<dbReference type="FunFam" id="1.10.510.10:FF:000240">
    <property type="entry name" value="Lectin-domain containing receptor kinase A4.3"/>
    <property type="match status" value="1"/>
</dbReference>
<proteinExistence type="inferred from homology"/>
<dbReference type="InterPro" id="IPR013320">
    <property type="entry name" value="ConA-like_dom_sf"/>
</dbReference>
<dbReference type="Gene3D" id="2.60.120.200">
    <property type="match status" value="1"/>
</dbReference>
<reference evidence="16 17" key="1">
    <citation type="submission" date="2017-07" db="EMBL/GenBank/DDBJ databases">
        <title>An improved, manually edited Actinidia chinensis var. chinensis (kiwifruit) genome highlights the challenges associated with draft genomes and gene prediction in plants.</title>
        <authorList>
            <person name="Pilkington S."/>
            <person name="Crowhurst R."/>
            <person name="Hilario E."/>
            <person name="Nardozza S."/>
            <person name="Fraser L."/>
            <person name="Peng Y."/>
            <person name="Gunaseelan K."/>
            <person name="Simpson R."/>
            <person name="Tahir J."/>
            <person name="Deroles S."/>
            <person name="Templeton K."/>
            <person name="Luo Z."/>
            <person name="Davy M."/>
            <person name="Cheng C."/>
            <person name="Mcneilage M."/>
            <person name="Scaglione D."/>
            <person name="Liu Y."/>
            <person name="Zhang Q."/>
            <person name="Datson P."/>
            <person name="De Silva N."/>
            <person name="Gardiner S."/>
            <person name="Bassett H."/>
            <person name="Chagne D."/>
            <person name="Mccallum J."/>
            <person name="Dzierzon H."/>
            <person name="Deng C."/>
            <person name="Wang Y.-Y."/>
            <person name="Barron N."/>
            <person name="Manako K."/>
            <person name="Bowen J."/>
            <person name="Foster T."/>
            <person name="Erridge Z."/>
            <person name="Tiffin H."/>
            <person name="Waite C."/>
            <person name="Davies K."/>
            <person name="Grierson E."/>
            <person name="Laing W."/>
            <person name="Kirk R."/>
            <person name="Chen X."/>
            <person name="Wood M."/>
            <person name="Montefiori M."/>
            <person name="Brummell D."/>
            <person name="Schwinn K."/>
            <person name="Catanach A."/>
            <person name="Fullerton C."/>
            <person name="Li D."/>
            <person name="Meiyalaghan S."/>
            <person name="Nieuwenhuizen N."/>
            <person name="Read N."/>
            <person name="Prakash R."/>
            <person name="Hunter D."/>
            <person name="Zhang H."/>
            <person name="Mckenzie M."/>
            <person name="Knabel M."/>
            <person name="Harris A."/>
            <person name="Allan A."/>
            <person name="Chen A."/>
            <person name="Janssen B."/>
            <person name="Plunkett B."/>
            <person name="Dwamena C."/>
            <person name="Voogd C."/>
            <person name="Leif D."/>
            <person name="Lafferty D."/>
            <person name="Souleyre E."/>
            <person name="Varkonyi-Gasic E."/>
            <person name="Gambi F."/>
            <person name="Hanley J."/>
            <person name="Yao J.-L."/>
            <person name="Cheung J."/>
            <person name="David K."/>
            <person name="Warren B."/>
            <person name="Marsh K."/>
            <person name="Snowden K."/>
            <person name="Lin-Wang K."/>
            <person name="Brian L."/>
            <person name="Martinez-Sanchez M."/>
            <person name="Wang M."/>
            <person name="Ileperuma N."/>
            <person name="Macnee N."/>
            <person name="Campin R."/>
            <person name="Mcatee P."/>
            <person name="Drummond R."/>
            <person name="Espley R."/>
            <person name="Ireland H."/>
            <person name="Wu R."/>
            <person name="Atkinson R."/>
            <person name="Karunairetnam S."/>
            <person name="Bulley S."/>
            <person name="Chunkath S."/>
            <person name="Hanley Z."/>
            <person name="Storey R."/>
            <person name="Thrimawithana A."/>
            <person name="Thomson S."/>
            <person name="David C."/>
            <person name="Testolin R."/>
        </authorList>
    </citation>
    <scope>NUCLEOTIDE SEQUENCE [LARGE SCALE GENOMIC DNA]</scope>
    <source>
        <strain evidence="17">cv. Red5</strain>
        <tissue evidence="16">Young leaf</tissue>
    </source>
</reference>
<evidence type="ECO:0000256" key="14">
    <source>
        <dbReference type="SAM" id="Phobius"/>
    </source>
</evidence>
<dbReference type="InterPro" id="IPR011009">
    <property type="entry name" value="Kinase-like_dom_sf"/>
</dbReference>
<evidence type="ECO:0000256" key="10">
    <source>
        <dbReference type="ARBA" id="ARBA00022989"/>
    </source>
</evidence>
<name>A0A2R6S326_ACTCC</name>
<evidence type="ECO:0000256" key="11">
    <source>
        <dbReference type="ARBA" id="ARBA00023136"/>
    </source>
</evidence>
<evidence type="ECO:0000313" key="17">
    <source>
        <dbReference type="Proteomes" id="UP000241394"/>
    </source>
</evidence>
<evidence type="ECO:0000256" key="7">
    <source>
        <dbReference type="ARBA" id="ARBA00022734"/>
    </source>
</evidence>
<dbReference type="Gene3D" id="3.30.200.20">
    <property type="entry name" value="Phosphorylase Kinase, domain 1"/>
    <property type="match status" value="1"/>
</dbReference>
<comment type="similarity">
    <text evidence="2">In the N-terminal section; belongs to the leguminous lectin family.</text>
</comment>
<feature type="transmembrane region" description="Helical" evidence="14">
    <location>
        <begin position="199"/>
        <end position="220"/>
    </location>
</feature>
<evidence type="ECO:0000256" key="5">
    <source>
        <dbReference type="ARBA" id="ARBA00022692"/>
    </source>
</evidence>
<evidence type="ECO:0000256" key="8">
    <source>
        <dbReference type="ARBA" id="ARBA00022741"/>
    </source>
</evidence>
<dbReference type="SUPFAM" id="SSF56112">
    <property type="entry name" value="Protein kinase-like (PK-like)"/>
    <property type="match status" value="1"/>
</dbReference>
<accession>A0A2R6S326</accession>
<keyword evidence="11 14" id="KW-0472">Membrane</keyword>
<keyword evidence="4" id="KW-1003">Cell membrane</keyword>
<evidence type="ECO:0000256" key="13">
    <source>
        <dbReference type="ARBA" id="ARBA00023180"/>
    </source>
</evidence>
<dbReference type="Proteomes" id="UP000241394">
    <property type="component" value="Chromosome LG1"/>
</dbReference>
<comment type="caution">
    <text evidence="16">The sequence shown here is derived from an EMBL/GenBank/DDBJ whole genome shotgun (WGS) entry which is preliminary data.</text>
</comment>
<dbReference type="GO" id="GO:0004672">
    <property type="term" value="F:protein kinase activity"/>
    <property type="evidence" value="ECO:0007669"/>
    <property type="project" value="InterPro"/>
</dbReference>
<dbReference type="OMA" id="NELCTHT"/>
<organism evidence="16 17">
    <name type="scientific">Actinidia chinensis var. chinensis</name>
    <name type="common">Chinese soft-hair kiwi</name>
    <dbReference type="NCBI Taxonomy" id="1590841"/>
    <lineage>
        <taxon>Eukaryota</taxon>
        <taxon>Viridiplantae</taxon>
        <taxon>Streptophyta</taxon>
        <taxon>Embryophyta</taxon>
        <taxon>Tracheophyta</taxon>
        <taxon>Spermatophyta</taxon>
        <taxon>Magnoliopsida</taxon>
        <taxon>eudicotyledons</taxon>
        <taxon>Gunneridae</taxon>
        <taxon>Pentapetalae</taxon>
        <taxon>asterids</taxon>
        <taxon>Ericales</taxon>
        <taxon>Actinidiaceae</taxon>
        <taxon>Actinidia</taxon>
    </lineage>
</organism>
<evidence type="ECO:0000256" key="4">
    <source>
        <dbReference type="ARBA" id="ARBA00022475"/>
    </source>
</evidence>